<keyword evidence="3" id="KW-1185">Reference proteome</keyword>
<dbReference type="AlphaFoldDB" id="A0A226DUD0"/>
<evidence type="ECO:0000259" key="1">
    <source>
        <dbReference type="PROSITE" id="PS50097"/>
    </source>
</evidence>
<dbReference type="InterPro" id="IPR000210">
    <property type="entry name" value="BTB/POZ_dom"/>
</dbReference>
<dbReference type="PROSITE" id="PS50097">
    <property type="entry name" value="BTB"/>
    <property type="match status" value="1"/>
</dbReference>
<name>A0A226DUD0_FOLCA</name>
<dbReference type="SMART" id="SM00225">
    <property type="entry name" value="BTB"/>
    <property type="match status" value="1"/>
</dbReference>
<dbReference type="SUPFAM" id="SSF54695">
    <property type="entry name" value="POZ domain"/>
    <property type="match status" value="1"/>
</dbReference>
<dbReference type="InterPro" id="IPR011333">
    <property type="entry name" value="SKP1/BTB/POZ_sf"/>
</dbReference>
<feature type="domain" description="BTB" evidence="1">
    <location>
        <begin position="334"/>
        <end position="402"/>
    </location>
</feature>
<dbReference type="PANTHER" id="PTHR24413">
    <property type="entry name" value="SPECKLE-TYPE POZ PROTEIN"/>
    <property type="match status" value="1"/>
</dbReference>
<dbReference type="EMBL" id="LNIX01000012">
    <property type="protein sequence ID" value="OXA48297.1"/>
    <property type="molecule type" value="Genomic_DNA"/>
</dbReference>
<dbReference type="Gene3D" id="3.30.710.10">
    <property type="entry name" value="Potassium Channel Kv1.1, Chain A"/>
    <property type="match status" value="1"/>
</dbReference>
<dbReference type="SUPFAM" id="SSF50985">
    <property type="entry name" value="RCC1/BLIP-II"/>
    <property type="match status" value="1"/>
</dbReference>
<dbReference type="OrthoDB" id="5814172at2759"/>
<dbReference type="InterPro" id="IPR009091">
    <property type="entry name" value="RCC1/BLIP-II"/>
</dbReference>
<organism evidence="2 3">
    <name type="scientific">Folsomia candida</name>
    <name type="common">Springtail</name>
    <dbReference type="NCBI Taxonomy" id="158441"/>
    <lineage>
        <taxon>Eukaryota</taxon>
        <taxon>Metazoa</taxon>
        <taxon>Ecdysozoa</taxon>
        <taxon>Arthropoda</taxon>
        <taxon>Hexapoda</taxon>
        <taxon>Collembola</taxon>
        <taxon>Entomobryomorpha</taxon>
        <taxon>Isotomoidea</taxon>
        <taxon>Isotomidae</taxon>
        <taxon>Proisotominae</taxon>
        <taxon>Folsomia</taxon>
    </lineage>
</organism>
<sequence length="498" mass="55800">MESTPGGIIPLNKLKIWKVFRHVGPEGKEILKTAKLAHVVDTELGFVVSKTDETYFFLIDKKGECKTMKIPNLCGVRVPCWVYNCEQQEDEIMGCLAPRLEQLSLAGKKVQQVVLGRASRVMALTMDGHVFHWVRDMYPVLIHKKNFDYQEVISLACTDDMYVALTSNGELFQHSSACPVSKWRPGRDLEPQKVILDSARVKKIVAISHIIFALTVEGTLYSGRVSQERKPVWGVVMKNLKFHDVAANAGSDDVVLAELKKNKVCLALSYRGGIFDPQVLSISSNVTLLDELFAEISSSTWRTIWADGEVEGGLMKPGKMGDDIGNLWGNKENVDVTFSVEGKTISAHKLILTSRSEYFAKMFSNEWKEAKSGSCIEIKDTKFEIFEALLFYIYQDKVKFAGDAYENIFGLMMLADAHCAVKIRRECEQILMRNINPENAVFLVRNAASANASNLESNVIRFILDNRLLNVGSSPQELIDLLGMDAFQKISVAGLRRL</sequence>
<dbReference type="Gene3D" id="2.130.10.30">
    <property type="entry name" value="Regulator of chromosome condensation 1/beta-lactamase-inhibitor protein II"/>
    <property type="match status" value="1"/>
</dbReference>
<reference evidence="2 3" key="1">
    <citation type="submission" date="2015-12" db="EMBL/GenBank/DDBJ databases">
        <title>The genome of Folsomia candida.</title>
        <authorList>
            <person name="Faddeeva A."/>
            <person name="Derks M.F."/>
            <person name="Anvar Y."/>
            <person name="Smit S."/>
            <person name="Van Straalen N."/>
            <person name="Roelofs D."/>
        </authorList>
    </citation>
    <scope>NUCLEOTIDE SEQUENCE [LARGE SCALE GENOMIC DNA]</scope>
    <source>
        <strain evidence="2 3">VU population</strain>
        <tissue evidence="2">Whole body</tissue>
    </source>
</reference>
<evidence type="ECO:0000313" key="2">
    <source>
        <dbReference type="EMBL" id="OXA48297.1"/>
    </source>
</evidence>
<proteinExistence type="predicted"/>
<comment type="caution">
    <text evidence="2">The sequence shown here is derived from an EMBL/GenBank/DDBJ whole genome shotgun (WGS) entry which is preliminary data.</text>
</comment>
<dbReference type="Proteomes" id="UP000198287">
    <property type="component" value="Unassembled WGS sequence"/>
</dbReference>
<gene>
    <name evidence="2" type="ORF">Fcan01_16987</name>
</gene>
<dbReference type="STRING" id="158441.A0A226DUD0"/>
<evidence type="ECO:0000313" key="3">
    <source>
        <dbReference type="Proteomes" id="UP000198287"/>
    </source>
</evidence>
<dbReference type="Pfam" id="PF00651">
    <property type="entry name" value="BTB"/>
    <property type="match status" value="1"/>
</dbReference>
<protein>
    <submittedName>
        <fullName evidence="2">RCC1 and BTB domain-containing protein 1</fullName>
    </submittedName>
</protein>
<accession>A0A226DUD0</accession>